<keyword evidence="8 12" id="KW-1133">Transmembrane helix</keyword>
<keyword evidence="4" id="KW-0433">Leucine-rich repeat</keyword>
<evidence type="ECO:0000256" key="10">
    <source>
        <dbReference type="ARBA" id="ARBA00023170"/>
    </source>
</evidence>
<reference evidence="15" key="1">
    <citation type="submission" date="2018-01" db="EMBL/GenBank/DDBJ databases">
        <authorList>
            <person name="Mao J.F."/>
        </authorList>
    </citation>
    <scope>NUCLEOTIDE SEQUENCE</scope>
    <source>
        <strain evidence="15">Huo1</strain>
        <tissue evidence="15">Leaf</tissue>
    </source>
</reference>
<dbReference type="Pfam" id="PF00560">
    <property type="entry name" value="LRR_1"/>
    <property type="match status" value="8"/>
</dbReference>
<comment type="subcellular location">
    <subcellularLocation>
        <location evidence="1">Cell membrane</location>
        <topology evidence="1">Single-pass type I membrane protein</topology>
    </subcellularLocation>
</comment>
<keyword evidence="11" id="KW-0325">Glycoprotein</keyword>
<dbReference type="SUPFAM" id="SSF52058">
    <property type="entry name" value="L domain-like"/>
    <property type="match status" value="1"/>
</dbReference>
<dbReference type="FunFam" id="3.80.10.10:FF:000213">
    <property type="entry name" value="Tyrosine-sulfated glycopeptide receptor 1"/>
    <property type="match status" value="1"/>
</dbReference>
<evidence type="ECO:0000259" key="14">
    <source>
        <dbReference type="Pfam" id="PF08263"/>
    </source>
</evidence>
<keyword evidence="5 12" id="KW-0812">Transmembrane</keyword>
<dbReference type="PANTHER" id="PTHR48063:SF103">
    <property type="entry name" value="LEUCINE-RICH RECEPTOR-LIKE KINASE FAMILY PROTEIN"/>
    <property type="match status" value="1"/>
</dbReference>
<dbReference type="InterPro" id="IPR032675">
    <property type="entry name" value="LRR_dom_sf"/>
</dbReference>
<dbReference type="GO" id="GO:0051707">
    <property type="term" value="P:response to other organism"/>
    <property type="evidence" value="ECO:0007669"/>
    <property type="project" value="UniProtKB-ARBA"/>
</dbReference>
<keyword evidence="16" id="KW-1185">Reference proteome</keyword>
<evidence type="ECO:0000256" key="13">
    <source>
        <dbReference type="SAM" id="SignalP"/>
    </source>
</evidence>
<comment type="caution">
    <text evidence="15">The sequence shown here is derived from an EMBL/GenBank/DDBJ whole genome shotgun (WGS) entry which is preliminary data.</text>
</comment>
<keyword evidence="9 12" id="KW-0472">Membrane</keyword>
<comment type="similarity">
    <text evidence="2">Belongs to the RLP family.</text>
</comment>
<dbReference type="PANTHER" id="PTHR48063">
    <property type="entry name" value="LRR RECEPTOR-LIKE KINASE"/>
    <property type="match status" value="1"/>
</dbReference>
<dbReference type="Pfam" id="PF08263">
    <property type="entry name" value="LRRNT_2"/>
    <property type="match status" value="1"/>
</dbReference>
<keyword evidence="3" id="KW-1003">Cell membrane</keyword>
<evidence type="ECO:0000256" key="6">
    <source>
        <dbReference type="ARBA" id="ARBA00022729"/>
    </source>
</evidence>
<accession>A0A8X8X7I0</accession>
<dbReference type="PRINTS" id="PR00019">
    <property type="entry name" value="LEURICHRPT"/>
</dbReference>
<evidence type="ECO:0000256" key="1">
    <source>
        <dbReference type="ARBA" id="ARBA00004251"/>
    </source>
</evidence>
<dbReference type="SMART" id="SM00369">
    <property type="entry name" value="LRR_TYP"/>
    <property type="match status" value="5"/>
</dbReference>
<dbReference type="InterPro" id="IPR046956">
    <property type="entry name" value="RLP23-like"/>
</dbReference>
<evidence type="ECO:0000256" key="4">
    <source>
        <dbReference type="ARBA" id="ARBA00022614"/>
    </source>
</evidence>
<feature type="signal peptide" evidence="13">
    <location>
        <begin position="1"/>
        <end position="23"/>
    </location>
</feature>
<evidence type="ECO:0000256" key="3">
    <source>
        <dbReference type="ARBA" id="ARBA00022475"/>
    </source>
</evidence>
<evidence type="ECO:0000256" key="5">
    <source>
        <dbReference type="ARBA" id="ARBA00022692"/>
    </source>
</evidence>
<evidence type="ECO:0000256" key="12">
    <source>
        <dbReference type="SAM" id="Phobius"/>
    </source>
</evidence>
<feature type="transmembrane region" description="Helical" evidence="12">
    <location>
        <begin position="550"/>
        <end position="569"/>
    </location>
</feature>
<organism evidence="15">
    <name type="scientific">Salvia splendens</name>
    <name type="common">Scarlet sage</name>
    <dbReference type="NCBI Taxonomy" id="180675"/>
    <lineage>
        <taxon>Eukaryota</taxon>
        <taxon>Viridiplantae</taxon>
        <taxon>Streptophyta</taxon>
        <taxon>Embryophyta</taxon>
        <taxon>Tracheophyta</taxon>
        <taxon>Spermatophyta</taxon>
        <taxon>Magnoliopsida</taxon>
        <taxon>eudicotyledons</taxon>
        <taxon>Gunneridae</taxon>
        <taxon>Pentapetalae</taxon>
        <taxon>asterids</taxon>
        <taxon>lamiids</taxon>
        <taxon>Lamiales</taxon>
        <taxon>Lamiaceae</taxon>
        <taxon>Nepetoideae</taxon>
        <taxon>Mentheae</taxon>
        <taxon>Salviinae</taxon>
        <taxon>Salvia</taxon>
        <taxon>Salvia subgen. Calosphace</taxon>
        <taxon>core Calosphace</taxon>
    </lineage>
</organism>
<dbReference type="AlphaFoldDB" id="A0A8X8X7I0"/>
<protein>
    <recommendedName>
        <fullName evidence="14">Leucine-rich repeat-containing N-terminal plant-type domain-containing protein</fullName>
    </recommendedName>
</protein>
<evidence type="ECO:0000256" key="7">
    <source>
        <dbReference type="ARBA" id="ARBA00022737"/>
    </source>
</evidence>
<evidence type="ECO:0000313" key="15">
    <source>
        <dbReference type="EMBL" id="KAG6407529.1"/>
    </source>
</evidence>
<feature type="domain" description="Leucine-rich repeat-containing N-terminal plant-type" evidence="14">
    <location>
        <begin position="31"/>
        <end position="68"/>
    </location>
</feature>
<dbReference type="FunFam" id="3.80.10.10:FF:000470">
    <property type="entry name" value="LRR receptor-like serine/threonine-protein kinase RPK2"/>
    <property type="match status" value="1"/>
</dbReference>
<dbReference type="Gene3D" id="3.80.10.10">
    <property type="entry name" value="Ribonuclease Inhibitor"/>
    <property type="match status" value="3"/>
</dbReference>
<sequence>MISNKRIAINFLHVVLFCVFVSGDAEVKCIDKEREALLTFKNGLIDDRGVLSSWQSDECCDWYGVECSNTTSHVITPQCDYCGLQGEVRYSLLELHHLNYLDLSGNNFGGIPIPQFIGSMKQLQHLSLEDSNFHGIIPPNVGNLTNLLTLDISDNSLSSTSLSVVVSGLESLEILDSSHNQLNGSIPDLRAFCSLTELHLSGNNFSGYIPLSIGKFSKLQVLDLSLNSFEGLVPPSIGQLSKLRTLDLSFNSLEVTIDSQVIYHDGLDLSNNQLTGKVPNCSEKFPNLHSLNLASNKFSGKIPLSLGNLQNSVALQMHGNNLFGEFPCNLSLCPKLIIIDVGGNKLTGEIPTWIAQIACKSTTYLDPFLFSIYFYNNNENKHYGYSSFLWKGKESGYKTNLEFLKLIDFSSNRLTGNIPKSFSNMRGLNSLNLSRNSLSGGIIPDIGKMEMLDSLDLSHNQLYGKIPTSLADIYTLGFLDLSNNSLFGKIPTSTQLQSFNASTYAGNNGLCGDPLPECPEDSLRPSTTNPLDNMNEKENISFFCMQEVDISMVFGFIIGFWGVVGSFVVKKSWRDAFFNWLDVAGDWFYVKGGVLVSKFRPS</sequence>
<dbReference type="EMBL" id="PNBA02000011">
    <property type="protein sequence ID" value="KAG6407529.1"/>
    <property type="molecule type" value="Genomic_DNA"/>
</dbReference>
<dbReference type="InterPro" id="IPR001611">
    <property type="entry name" value="Leu-rich_rpt"/>
</dbReference>
<dbReference type="Proteomes" id="UP000298416">
    <property type="component" value="Unassembled WGS sequence"/>
</dbReference>
<dbReference type="GO" id="GO:0005886">
    <property type="term" value="C:plasma membrane"/>
    <property type="evidence" value="ECO:0007669"/>
    <property type="project" value="UniProtKB-SubCell"/>
</dbReference>
<dbReference type="InterPro" id="IPR013210">
    <property type="entry name" value="LRR_N_plant-typ"/>
</dbReference>
<evidence type="ECO:0000256" key="9">
    <source>
        <dbReference type="ARBA" id="ARBA00023136"/>
    </source>
</evidence>
<reference evidence="15" key="2">
    <citation type="submission" date="2020-08" db="EMBL/GenBank/DDBJ databases">
        <title>Plant Genome Project.</title>
        <authorList>
            <person name="Zhang R.-G."/>
        </authorList>
    </citation>
    <scope>NUCLEOTIDE SEQUENCE</scope>
    <source>
        <strain evidence="15">Huo1</strain>
        <tissue evidence="15">Leaf</tissue>
    </source>
</reference>
<dbReference type="Pfam" id="PF13855">
    <property type="entry name" value="LRR_8"/>
    <property type="match status" value="1"/>
</dbReference>
<evidence type="ECO:0000256" key="2">
    <source>
        <dbReference type="ARBA" id="ARBA00009592"/>
    </source>
</evidence>
<evidence type="ECO:0000256" key="8">
    <source>
        <dbReference type="ARBA" id="ARBA00022989"/>
    </source>
</evidence>
<dbReference type="GO" id="GO:0006952">
    <property type="term" value="P:defense response"/>
    <property type="evidence" value="ECO:0007669"/>
    <property type="project" value="UniProtKB-ARBA"/>
</dbReference>
<name>A0A8X8X7I0_SALSN</name>
<feature type="chain" id="PRO_5036454032" description="Leucine-rich repeat-containing N-terminal plant-type domain-containing protein" evidence="13">
    <location>
        <begin position="24"/>
        <end position="602"/>
    </location>
</feature>
<keyword evidence="10" id="KW-0675">Receptor</keyword>
<evidence type="ECO:0000256" key="11">
    <source>
        <dbReference type="ARBA" id="ARBA00023180"/>
    </source>
</evidence>
<proteinExistence type="inferred from homology"/>
<dbReference type="GO" id="GO:0051606">
    <property type="term" value="P:detection of stimulus"/>
    <property type="evidence" value="ECO:0007669"/>
    <property type="project" value="UniProtKB-ARBA"/>
</dbReference>
<gene>
    <name evidence="15" type="ORF">SASPL_130521</name>
</gene>
<dbReference type="InterPro" id="IPR003591">
    <property type="entry name" value="Leu-rich_rpt_typical-subtyp"/>
</dbReference>
<keyword evidence="7" id="KW-0677">Repeat</keyword>
<dbReference type="FunFam" id="3.80.10.10:FF:000400">
    <property type="entry name" value="Nuclear pore complex protein NUP107"/>
    <property type="match status" value="1"/>
</dbReference>
<evidence type="ECO:0000313" key="16">
    <source>
        <dbReference type="Proteomes" id="UP000298416"/>
    </source>
</evidence>
<keyword evidence="6 13" id="KW-0732">Signal</keyword>